<evidence type="ECO:0000256" key="2">
    <source>
        <dbReference type="ARBA" id="ARBA00023157"/>
    </source>
</evidence>
<gene>
    <name evidence="5" type="ORF">GA0070618_1799</name>
</gene>
<dbReference type="InterPro" id="IPR001254">
    <property type="entry name" value="Trypsin_dom"/>
</dbReference>
<evidence type="ECO:0000313" key="5">
    <source>
        <dbReference type="EMBL" id="SCE90366.1"/>
    </source>
</evidence>
<dbReference type="InterPro" id="IPR009003">
    <property type="entry name" value="Peptidase_S1_PA"/>
</dbReference>
<organism evidence="5 6">
    <name type="scientific">Micromonospora echinospora</name>
    <name type="common">Micromonospora purpurea</name>
    <dbReference type="NCBI Taxonomy" id="1877"/>
    <lineage>
        <taxon>Bacteria</taxon>
        <taxon>Bacillati</taxon>
        <taxon>Actinomycetota</taxon>
        <taxon>Actinomycetes</taxon>
        <taxon>Micromonosporales</taxon>
        <taxon>Micromonosporaceae</taxon>
        <taxon>Micromonospora</taxon>
    </lineage>
</organism>
<comment type="similarity">
    <text evidence="1">Belongs to the peptidase S1 family.</text>
</comment>
<dbReference type="PROSITE" id="PS50240">
    <property type="entry name" value="TRYPSIN_DOM"/>
    <property type="match status" value="1"/>
</dbReference>
<protein>
    <submittedName>
        <fullName evidence="5">Trypsin</fullName>
    </submittedName>
</protein>
<dbReference type="SUPFAM" id="SSF50494">
    <property type="entry name" value="Trypsin-like serine proteases"/>
    <property type="match status" value="1"/>
</dbReference>
<accession>A0A1C4W282</accession>
<feature type="domain" description="Peptidase S1" evidence="4">
    <location>
        <begin position="36"/>
        <end position="227"/>
    </location>
</feature>
<dbReference type="AlphaFoldDB" id="A0A1C4W282"/>
<dbReference type="SMART" id="SM00020">
    <property type="entry name" value="Tryp_SPc"/>
    <property type="match status" value="1"/>
</dbReference>
<evidence type="ECO:0000259" key="4">
    <source>
        <dbReference type="PROSITE" id="PS50240"/>
    </source>
</evidence>
<dbReference type="InterPro" id="IPR043504">
    <property type="entry name" value="Peptidase_S1_PA_chymotrypsin"/>
</dbReference>
<evidence type="ECO:0000256" key="3">
    <source>
        <dbReference type="SAM" id="SignalP"/>
    </source>
</evidence>
<feature type="signal peptide" evidence="3">
    <location>
        <begin position="1"/>
        <end position="24"/>
    </location>
</feature>
<dbReference type="InParanoid" id="A0A1C4W282"/>
<dbReference type="EMBL" id="LT607413">
    <property type="protein sequence ID" value="SCE90366.1"/>
    <property type="molecule type" value="Genomic_DNA"/>
</dbReference>
<proteinExistence type="inferred from homology"/>
<sequence length="228" mass="23356">MRIRSLVAALSAAFVGMIGLGAPAAASEPAPVTPYIIGGGYVSSAPWAAAVFSNGSFTCSGSVISSEWVLTARHCVGGTMSVRIGSVYYASGGTTRTVSATYSRYDLALMRLSSPVSTSYVSLASSNPPVGSTNTIYGWGMTCYSGCSASSQLKTATVQVTGLTTDAYGGQAIRSSRINGNAWRGDSGGPQFYNGLQVGVASTADGRTIQNYGSVAYNRAWITSVSGV</sequence>
<dbReference type="GO" id="GO:0006508">
    <property type="term" value="P:proteolysis"/>
    <property type="evidence" value="ECO:0007669"/>
    <property type="project" value="InterPro"/>
</dbReference>
<keyword evidence="3" id="KW-0732">Signal</keyword>
<dbReference type="RefSeq" id="WP_088981228.1">
    <property type="nucleotide sequence ID" value="NZ_LT607413.1"/>
</dbReference>
<feature type="chain" id="PRO_5039453153" evidence="3">
    <location>
        <begin position="25"/>
        <end position="228"/>
    </location>
</feature>
<dbReference type="GO" id="GO:0004252">
    <property type="term" value="F:serine-type endopeptidase activity"/>
    <property type="evidence" value="ECO:0007669"/>
    <property type="project" value="InterPro"/>
</dbReference>
<evidence type="ECO:0000256" key="1">
    <source>
        <dbReference type="ARBA" id="ARBA00007664"/>
    </source>
</evidence>
<name>A0A1C4W282_MICEC</name>
<dbReference type="OrthoDB" id="4310587at2"/>
<dbReference type="PANTHER" id="PTHR24276">
    <property type="entry name" value="POLYSERASE-RELATED"/>
    <property type="match status" value="1"/>
</dbReference>
<dbReference type="InterPro" id="IPR001314">
    <property type="entry name" value="Peptidase_S1A"/>
</dbReference>
<dbReference type="Proteomes" id="UP000198253">
    <property type="component" value="Chromosome I"/>
</dbReference>
<evidence type="ECO:0000313" key="6">
    <source>
        <dbReference type="Proteomes" id="UP000198253"/>
    </source>
</evidence>
<dbReference type="InterPro" id="IPR050430">
    <property type="entry name" value="Peptidase_S1"/>
</dbReference>
<keyword evidence="6" id="KW-1185">Reference proteome</keyword>
<dbReference type="Pfam" id="PF00089">
    <property type="entry name" value="Trypsin"/>
    <property type="match status" value="1"/>
</dbReference>
<dbReference type="Gene3D" id="2.40.10.10">
    <property type="entry name" value="Trypsin-like serine proteases"/>
    <property type="match status" value="2"/>
</dbReference>
<keyword evidence="2" id="KW-1015">Disulfide bond</keyword>
<dbReference type="PANTHER" id="PTHR24276:SF91">
    <property type="entry name" value="AT26814P-RELATED"/>
    <property type="match status" value="1"/>
</dbReference>
<dbReference type="PRINTS" id="PR00722">
    <property type="entry name" value="CHYMOTRYPSIN"/>
</dbReference>
<reference evidence="6" key="1">
    <citation type="submission" date="2016-06" db="EMBL/GenBank/DDBJ databases">
        <authorList>
            <person name="Varghese N."/>
            <person name="Submissions Spin"/>
        </authorList>
    </citation>
    <scope>NUCLEOTIDE SEQUENCE [LARGE SCALE GENOMIC DNA]</scope>
    <source>
        <strain evidence="6">DSM 43816</strain>
    </source>
</reference>